<proteinExistence type="predicted"/>
<evidence type="ECO:0000313" key="2">
    <source>
        <dbReference type="Proteomes" id="UP001175226"/>
    </source>
</evidence>
<dbReference type="PANTHER" id="PTHR31649">
    <property type="entry name" value="AGAP009604-PA"/>
    <property type="match status" value="1"/>
</dbReference>
<keyword evidence="2" id="KW-1185">Reference proteome</keyword>
<protein>
    <submittedName>
        <fullName evidence="1">Uncharacterized protein</fullName>
    </submittedName>
</protein>
<dbReference type="Proteomes" id="UP001175226">
    <property type="component" value="Unassembled WGS sequence"/>
</dbReference>
<dbReference type="AlphaFoldDB" id="A0AA39MEK7"/>
<dbReference type="PANTHER" id="PTHR31649:SF1">
    <property type="entry name" value="FARNESOIC ACID O-METHYL TRANSFERASE DOMAIN-CONTAINING PROTEIN"/>
    <property type="match status" value="1"/>
</dbReference>
<organism evidence="1 2">
    <name type="scientific">Armillaria borealis</name>
    <dbReference type="NCBI Taxonomy" id="47425"/>
    <lineage>
        <taxon>Eukaryota</taxon>
        <taxon>Fungi</taxon>
        <taxon>Dikarya</taxon>
        <taxon>Basidiomycota</taxon>
        <taxon>Agaricomycotina</taxon>
        <taxon>Agaricomycetes</taxon>
        <taxon>Agaricomycetidae</taxon>
        <taxon>Agaricales</taxon>
        <taxon>Marasmiineae</taxon>
        <taxon>Physalacriaceae</taxon>
        <taxon>Armillaria</taxon>
    </lineage>
</organism>
<evidence type="ECO:0000313" key="1">
    <source>
        <dbReference type="EMBL" id="KAK0432001.1"/>
    </source>
</evidence>
<sequence length="189" mass="20520">MFALLEKYGGRPPIAHYEPTYPLATCLPNGQLNSGSGFRIPLDSSTTFPSLDHTGLPPCYDTNGDPIYIGSAILRDAILPCKIGPHLPVPCLVPSRGCEIAYMGRYDLLLFNPDTMEFVHTSRGHFPAGRKLVKGGHNQDGTPLYHGVAMLNGIRIPGSINPRRNWAGCNITWGGAAHYAVADYEILCV</sequence>
<dbReference type="InterPro" id="IPR006616">
    <property type="entry name" value="DM9_repeat"/>
</dbReference>
<gene>
    <name evidence="1" type="ORF">EV421DRAFT_1719866</name>
</gene>
<dbReference type="Pfam" id="PF11901">
    <property type="entry name" value="DM9"/>
    <property type="match status" value="1"/>
</dbReference>
<reference evidence="1" key="1">
    <citation type="submission" date="2023-06" db="EMBL/GenBank/DDBJ databases">
        <authorList>
            <consortium name="Lawrence Berkeley National Laboratory"/>
            <person name="Ahrendt S."/>
            <person name="Sahu N."/>
            <person name="Indic B."/>
            <person name="Wong-Bajracharya J."/>
            <person name="Merenyi Z."/>
            <person name="Ke H.-M."/>
            <person name="Monk M."/>
            <person name="Kocsube S."/>
            <person name="Drula E."/>
            <person name="Lipzen A."/>
            <person name="Balint B."/>
            <person name="Henrissat B."/>
            <person name="Andreopoulos B."/>
            <person name="Martin F.M."/>
            <person name="Harder C.B."/>
            <person name="Rigling D."/>
            <person name="Ford K.L."/>
            <person name="Foster G.D."/>
            <person name="Pangilinan J."/>
            <person name="Papanicolaou A."/>
            <person name="Barry K."/>
            <person name="LaButti K."/>
            <person name="Viragh M."/>
            <person name="Koriabine M."/>
            <person name="Yan M."/>
            <person name="Riley R."/>
            <person name="Champramary S."/>
            <person name="Plett K.L."/>
            <person name="Tsai I.J."/>
            <person name="Slot J."/>
            <person name="Sipos G."/>
            <person name="Plett J."/>
            <person name="Nagy L.G."/>
            <person name="Grigoriev I.V."/>
        </authorList>
    </citation>
    <scope>NUCLEOTIDE SEQUENCE</scope>
    <source>
        <strain evidence="1">FPL87.14</strain>
    </source>
</reference>
<name>A0AA39MEK7_9AGAR</name>
<comment type="caution">
    <text evidence="1">The sequence shown here is derived from an EMBL/GenBank/DDBJ whole genome shotgun (WGS) entry which is preliminary data.</text>
</comment>
<dbReference type="EMBL" id="JAUEPT010000102">
    <property type="protein sequence ID" value="KAK0432001.1"/>
    <property type="molecule type" value="Genomic_DNA"/>
</dbReference>
<accession>A0AA39MEK7</accession>